<comment type="similarity">
    <text evidence="2">Belongs to the SusD family.</text>
</comment>
<keyword evidence="5" id="KW-0998">Cell outer membrane</keyword>
<name>A0ABT8KU68_9BACT</name>
<evidence type="ECO:0000259" key="6">
    <source>
        <dbReference type="Pfam" id="PF07980"/>
    </source>
</evidence>
<dbReference type="InterPro" id="IPR012944">
    <property type="entry name" value="SusD_RagB_dom"/>
</dbReference>
<accession>A0ABT8KU68</accession>
<comment type="caution">
    <text evidence="8">The sequence shown here is derived from an EMBL/GenBank/DDBJ whole genome shotgun (WGS) entry which is preliminary data.</text>
</comment>
<dbReference type="RefSeq" id="WP_346754319.1">
    <property type="nucleotide sequence ID" value="NZ_JAUJEA010000010.1"/>
</dbReference>
<feature type="domain" description="RagB/SusD" evidence="6">
    <location>
        <begin position="362"/>
        <end position="493"/>
    </location>
</feature>
<evidence type="ECO:0000259" key="7">
    <source>
        <dbReference type="Pfam" id="PF14322"/>
    </source>
</evidence>
<proteinExistence type="inferred from homology"/>
<evidence type="ECO:0000256" key="2">
    <source>
        <dbReference type="ARBA" id="ARBA00006275"/>
    </source>
</evidence>
<protein>
    <submittedName>
        <fullName evidence="8">RagB/SusD family nutrient uptake outer membrane protein</fullName>
    </submittedName>
</protein>
<sequence>MKKILYIYLISGIVFTSCDDFLDVEPETATTPEIALDTETDIVSALHGAYSILNDDGYAMEYNVIGSVATDDGKIPSDREAAGAARDRIPHAYTLDLNEQTTTVELWLDAYQVIAGVNNIMARLDAVEFEQSFEDRIKAECLSLRALMHFSLTQIFAQDYNFTGDQSHLAVPYMTVTDPGSAPARNTMAEVYTALFADINEALSLFTSAGDDALSAYRGGSSIYFMSYDAALGLRAKMSFYRTDYASALADADELLAAGYTLEPTYTTGTYDNDGEVGTFVDQWYSLAPVLESEAIFQLDVDSDDGSFANRSLIDIYTANNGNAAHAVSDDLIDLYEPGDARLAWYHDENATLAPDLHVFKYPGGLGINADAHHFPVMRLTEFQLMAAEIQARNGNDGVAQALLLPITNRAGASPITSSGNDLVEDIITERRKELAFEGSRLYDLKRLQRGFVRNDCLLTNGNCIVDYPTNLYAWPIPVAELNGNDNLVQNTGF</sequence>
<dbReference type="PROSITE" id="PS51257">
    <property type="entry name" value="PROKAR_LIPOPROTEIN"/>
    <property type="match status" value="1"/>
</dbReference>
<evidence type="ECO:0000256" key="3">
    <source>
        <dbReference type="ARBA" id="ARBA00022729"/>
    </source>
</evidence>
<dbReference type="InterPro" id="IPR033985">
    <property type="entry name" value="SusD-like_N"/>
</dbReference>
<dbReference type="InterPro" id="IPR011990">
    <property type="entry name" value="TPR-like_helical_dom_sf"/>
</dbReference>
<evidence type="ECO:0000256" key="5">
    <source>
        <dbReference type="ARBA" id="ARBA00023237"/>
    </source>
</evidence>
<dbReference type="SUPFAM" id="SSF48452">
    <property type="entry name" value="TPR-like"/>
    <property type="match status" value="1"/>
</dbReference>
<gene>
    <name evidence="8" type="ORF">QQ008_23075</name>
</gene>
<dbReference type="Gene3D" id="1.25.40.390">
    <property type="match status" value="1"/>
</dbReference>
<organism evidence="8 9">
    <name type="scientific">Splendidivirga corallicola</name>
    <dbReference type="NCBI Taxonomy" id="3051826"/>
    <lineage>
        <taxon>Bacteria</taxon>
        <taxon>Pseudomonadati</taxon>
        <taxon>Bacteroidota</taxon>
        <taxon>Cytophagia</taxon>
        <taxon>Cytophagales</taxon>
        <taxon>Splendidivirgaceae</taxon>
        <taxon>Splendidivirga</taxon>
    </lineage>
</organism>
<evidence type="ECO:0000313" key="9">
    <source>
        <dbReference type="Proteomes" id="UP001172082"/>
    </source>
</evidence>
<feature type="domain" description="SusD-like N-terminal" evidence="7">
    <location>
        <begin position="20"/>
        <end position="206"/>
    </location>
</feature>
<dbReference type="Proteomes" id="UP001172082">
    <property type="component" value="Unassembled WGS sequence"/>
</dbReference>
<reference evidence="8" key="1">
    <citation type="submission" date="2023-06" db="EMBL/GenBank/DDBJ databases">
        <title>Genomic of Parafulvivirga corallium.</title>
        <authorList>
            <person name="Wang G."/>
        </authorList>
    </citation>
    <scope>NUCLEOTIDE SEQUENCE</scope>
    <source>
        <strain evidence="8">BMA10</strain>
    </source>
</reference>
<evidence type="ECO:0000256" key="1">
    <source>
        <dbReference type="ARBA" id="ARBA00004442"/>
    </source>
</evidence>
<comment type="subcellular location">
    <subcellularLocation>
        <location evidence="1">Cell outer membrane</location>
    </subcellularLocation>
</comment>
<keyword evidence="9" id="KW-1185">Reference proteome</keyword>
<dbReference type="Pfam" id="PF07980">
    <property type="entry name" value="SusD_RagB"/>
    <property type="match status" value="1"/>
</dbReference>
<keyword evidence="3" id="KW-0732">Signal</keyword>
<evidence type="ECO:0000313" key="8">
    <source>
        <dbReference type="EMBL" id="MDN5204294.1"/>
    </source>
</evidence>
<keyword evidence="4" id="KW-0472">Membrane</keyword>
<dbReference type="EMBL" id="JAUJEA010000010">
    <property type="protein sequence ID" value="MDN5204294.1"/>
    <property type="molecule type" value="Genomic_DNA"/>
</dbReference>
<evidence type="ECO:0000256" key="4">
    <source>
        <dbReference type="ARBA" id="ARBA00023136"/>
    </source>
</evidence>
<dbReference type="Pfam" id="PF14322">
    <property type="entry name" value="SusD-like_3"/>
    <property type="match status" value="1"/>
</dbReference>